<gene>
    <name evidence="1" type="ORF">g.20875</name>
</gene>
<organism evidence="1">
    <name type="scientific">Cuerna arida</name>
    <dbReference type="NCBI Taxonomy" id="1464854"/>
    <lineage>
        <taxon>Eukaryota</taxon>
        <taxon>Metazoa</taxon>
        <taxon>Ecdysozoa</taxon>
        <taxon>Arthropoda</taxon>
        <taxon>Hexapoda</taxon>
        <taxon>Insecta</taxon>
        <taxon>Pterygota</taxon>
        <taxon>Neoptera</taxon>
        <taxon>Paraneoptera</taxon>
        <taxon>Hemiptera</taxon>
        <taxon>Auchenorrhyncha</taxon>
        <taxon>Membracoidea</taxon>
        <taxon>Cicadellidae</taxon>
        <taxon>Cicadellinae</taxon>
        <taxon>Proconiini</taxon>
        <taxon>Cuerna</taxon>
    </lineage>
</organism>
<proteinExistence type="predicted"/>
<dbReference type="EMBL" id="GECZ01006223">
    <property type="protein sequence ID" value="JAS63546.1"/>
    <property type="molecule type" value="Transcribed_RNA"/>
</dbReference>
<feature type="non-terminal residue" evidence="1">
    <location>
        <position position="1"/>
    </location>
</feature>
<evidence type="ECO:0000313" key="1">
    <source>
        <dbReference type="EMBL" id="JAS63546.1"/>
    </source>
</evidence>
<name>A0A1B6GM74_9HEMI</name>
<accession>A0A1B6GM74</accession>
<reference evidence="1" key="1">
    <citation type="submission" date="2015-11" db="EMBL/GenBank/DDBJ databases">
        <title>De novo transcriptome assembly of four potential Pierce s Disease insect vectors from Arizona vineyards.</title>
        <authorList>
            <person name="Tassone E.E."/>
        </authorList>
    </citation>
    <scope>NUCLEOTIDE SEQUENCE</scope>
</reference>
<protein>
    <submittedName>
        <fullName evidence="1">Uncharacterized protein</fullName>
    </submittedName>
</protein>
<dbReference type="AlphaFoldDB" id="A0A1B6GM74"/>
<feature type="non-terminal residue" evidence="1">
    <location>
        <position position="211"/>
    </location>
</feature>
<sequence>TLTVAGMRLAATRSVGTLVLELVVWEQDVKWSTTTPSVAVHLASPETLSSDANNYLKFKQHQFPKIPVYLHHVDHSRNAECPVTVHPVPAFLNTSEHLPIVDLSVRATASVPVTWPASTKSARILVLALVEPMLCVELSVILHSASVWKDLQEIRSPNAPSFSPFPKRYQHLAHLRHVVLTQSAENRMVQEPVLVYLITSATLTKDVDQSV</sequence>